<evidence type="ECO:0000256" key="4">
    <source>
        <dbReference type="ARBA" id="ARBA00011354"/>
    </source>
</evidence>
<comment type="caution">
    <text evidence="19">The sequence shown here is derived from an EMBL/GenBank/DDBJ whole genome shotgun (WGS) entry which is preliminary data.</text>
</comment>
<evidence type="ECO:0000256" key="10">
    <source>
        <dbReference type="ARBA" id="ARBA00022840"/>
    </source>
</evidence>
<dbReference type="Gene3D" id="3.10.20.70">
    <property type="entry name" value="Glutamine synthetase, N-terminal domain"/>
    <property type="match status" value="1"/>
</dbReference>
<protein>
    <recommendedName>
        <fullName evidence="16">Glutamine synthetase</fullName>
        <ecNumber evidence="16">6.3.1.2</ecNumber>
    </recommendedName>
</protein>
<dbReference type="InterPro" id="IPR027303">
    <property type="entry name" value="Gln_synth_gly_rich_site"/>
</dbReference>
<proteinExistence type="inferred from homology"/>
<evidence type="ECO:0000256" key="12">
    <source>
        <dbReference type="ARBA" id="ARBA00037583"/>
    </source>
</evidence>
<dbReference type="EMBL" id="JANTQA010000047">
    <property type="protein sequence ID" value="KAJ3433154.1"/>
    <property type="molecule type" value="Genomic_DNA"/>
</dbReference>
<comment type="similarity">
    <text evidence="3 14 15">Belongs to the glutamine synthetase family.</text>
</comment>
<dbReference type="PANTHER" id="PTHR43407:SF1">
    <property type="entry name" value="LENGSIN"/>
    <property type="match status" value="1"/>
</dbReference>
<dbReference type="GO" id="GO:0005737">
    <property type="term" value="C:cytoplasm"/>
    <property type="evidence" value="ECO:0007669"/>
    <property type="project" value="UniProtKB-SubCell"/>
</dbReference>
<evidence type="ECO:0000256" key="14">
    <source>
        <dbReference type="PROSITE-ProRule" id="PRU01330"/>
    </source>
</evidence>
<dbReference type="InterPro" id="IPR004809">
    <property type="entry name" value="Gln_synth_I"/>
</dbReference>
<dbReference type="Gene3D" id="3.30.590.10">
    <property type="entry name" value="Glutamine synthetase/guanido kinase, catalytic domain"/>
    <property type="match status" value="1"/>
</dbReference>
<dbReference type="PROSITE" id="PS00182">
    <property type="entry name" value="GLNA_ADENYLATION"/>
    <property type="match status" value="1"/>
</dbReference>
<feature type="domain" description="GS catalytic" evidence="18">
    <location>
        <begin position="149"/>
        <end position="515"/>
    </location>
</feature>
<evidence type="ECO:0000256" key="11">
    <source>
        <dbReference type="ARBA" id="ARBA00022842"/>
    </source>
</evidence>
<evidence type="ECO:0000256" key="8">
    <source>
        <dbReference type="ARBA" id="ARBA00022723"/>
    </source>
</evidence>
<dbReference type="Pfam" id="PF00120">
    <property type="entry name" value="Gln-synt_C"/>
    <property type="match status" value="1"/>
</dbReference>
<reference evidence="19" key="1">
    <citation type="submission" date="2022-08" db="EMBL/GenBank/DDBJ databases">
        <title>Novel sulphate-reducing endosymbionts in the free-living metamonad Anaeramoeba.</title>
        <authorList>
            <person name="Jerlstrom-Hultqvist J."/>
            <person name="Cepicka I."/>
            <person name="Gallot-Lavallee L."/>
            <person name="Salas-Leiva D."/>
            <person name="Curtis B.A."/>
            <person name="Zahonova K."/>
            <person name="Pipaliya S."/>
            <person name="Dacks J."/>
            <person name="Roger A.J."/>
        </authorList>
    </citation>
    <scope>NUCLEOTIDE SEQUENCE</scope>
    <source>
        <strain evidence="19">Busselton2</strain>
    </source>
</reference>
<dbReference type="Pfam" id="PF03951">
    <property type="entry name" value="Gln-synt_N"/>
    <property type="match status" value="1"/>
</dbReference>
<evidence type="ECO:0000313" key="20">
    <source>
        <dbReference type="Proteomes" id="UP001146793"/>
    </source>
</evidence>
<comment type="function">
    <text evidence="12">May act as a component of the cytoskeleton or as a chaperone for the reorganization of intermediate filament proteins during terminal differentiation in the lens. Does not seem to have enzymatic activity.</text>
</comment>
<evidence type="ECO:0000256" key="15">
    <source>
        <dbReference type="RuleBase" id="RU000384"/>
    </source>
</evidence>
<comment type="subunit">
    <text evidence="4">Oligomer of 12 subunits arranged in the form of two hexagons.</text>
</comment>
<dbReference type="SMART" id="SM01230">
    <property type="entry name" value="Gln-synt_C"/>
    <property type="match status" value="1"/>
</dbReference>
<dbReference type="PANTHER" id="PTHR43407">
    <property type="entry name" value="GLUTAMINE SYNTHETASE"/>
    <property type="match status" value="1"/>
</dbReference>
<organism evidence="19 20">
    <name type="scientific">Anaeramoeba flamelloides</name>
    <dbReference type="NCBI Taxonomy" id="1746091"/>
    <lineage>
        <taxon>Eukaryota</taxon>
        <taxon>Metamonada</taxon>
        <taxon>Anaeramoebidae</taxon>
        <taxon>Anaeramoeba</taxon>
    </lineage>
</organism>
<keyword evidence="8" id="KW-0479">Metal-binding</keyword>
<evidence type="ECO:0000256" key="16">
    <source>
        <dbReference type="RuleBase" id="RU004356"/>
    </source>
</evidence>
<dbReference type="GO" id="GO:0005524">
    <property type="term" value="F:ATP binding"/>
    <property type="evidence" value="ECO:0007669"/>
    <property type="project" value="UniProtKB-KW"/>
</dbReference>
<evidence type="ECO:0000256" key="6">
    <source>
        <dbReference type="ARBA" id="ARBA00022553"/>
    </source>
</evidence>
<dbReference type="InterPro" id="IPR036651">
    <property type="entry name" value="Gln_synt_N_sf"/>
</dbReference>
<keyword evidence="6" id="KW-0597">Phosphoprotein</keyword>
<dbReference type="EC" id="6.3.1.2" evidence="16"/>
<dbReference type="GO" id="GO:0006542">
    <property type="term" value="P:glutamine biosynthetic process"/>
    <property type="evidence" value="ECO:0007669"/>
    <property type="project" value="InterPro"/>
</dbReference>
<dbReference type="Proteomes" id="UP001146793">
    <property type="component" value="Unassembled WGS sequence"/>
</dbReference>
<dbReference type="FunFam" id="3.30.590.10:FF:000001">
    <property type="entry name" value="Glutamine synthetase"/>
    <property type="match status" value="1"/>
</dbReference>
<dbReference type="InterPro" id="IPR014746">
    <property type="entry name" value="Gln_synth/guanido_kin_cat_dom"/>
</dbReference>
<name>A0AAV7YUI1_9EUKA</name>
<comment type="subcellular location">
    <subcellularLocation>
        <location evidence="2">Cytoplasm</location>
    </subcellularLocation>
</comment>
<keyword evidence="9 16" id="KW-0547">Nucleotide-binding</keyword>
<evidence type="ECO:0000256" key="1">
    <source>
        <dbReference type="ARBA" id="ARBA00001946"/>
    </source>
</evidence>
<comment type="cofactor">
    <cofactor evidence="1">
        <name>Mg(2+)</name>
        <dbReference type="ChEBI" id="CHEBI:18420"/>
    </cofactor>
</comment>
<comment type="subunit">
    <text evidence="13">Dodecamer. Interacts with BFSP2 and VIM.</text>
</comment>
<dbReference type="PROSITE" id="PS51986">
    <property type="entry name" value="GS_BETA_GRASP"/>
    <property type="match status" value="1"/>
</dbReference>
<keyword evidence="7 16" id="KW-0436">Ligase</keyword>
<feature type="domain" description="GS beta-grasp" evidence="17">
    <location>
        <begin position="57"/>
        <end position="141"/>
    </location>
</feature>
<keyword evidence="5" id="KW-0963">Cytoplasm</keyword>
<evidence type="ECO:0000259" key="17">
    <source>
        <dbReference type="PROSITE" id="PS51986"/>
    </source>
</evidence>
<dbReference type="InterPro" id="IPR008146">
    <property type="entry name" value="Gln_synth_cat_dom"/>
</dbReference>
<dbReference type="InterPro" id="IPR001637">
    <property type="entry name" value="Gln_synth_I_adenylation_site"/>
</dbReference>
<accession>A0AAV7YUI1</accession>
<evidence type="ECO:0000256" key="5">
    <source>
        <dbReference type="ARBA" id="ARBA00022490"/>
    </source>
</evidence>
<dbReference type="GO" id="GO:0046872">
    <property type="term" value="F:metal ion binding"/>
    <property type="evidence" value="ECO:0007669"/>
    <property type="project" value="UniProtKB-KW"/>
</dbReference>
<evidence type="ECO:0000256" key="9">
    <source>
        <dbReference type="ARBA" id="ARBA00022741"/>
    </source>
</evidence>
<dbReference type="SUPFAM" id="SSF54368">
    <property type="entry name" value="Glutamine synthetase, N-terminal domain"/>
    <property type="match status" value="1"/>
</dbReference>
<evidence type="ECO:0000256" key="13">
    <source>
        <dbReference type="ARBA" id="ARBA00038790"/>
    </source>
</evidence>
<dbReference type="InterPro" id="IPR027302">
    <property type="entry name" value="Gln_synth_N_conserv_site"/>
</dbReference>
<dbReference type="AlphaFoldDB" id="A0AAV7YUI1"/>
<dbReference type="PROSITE" id="PS00181">
    <property type="entry name" value="GLNA_ATP"/>
    <property type="match status" value="1"/>
</dbReference>
<dbReference type="GO" id="GO:0004356">
    <property type="term" value="F:glutamine synthetase activity"/>
    <property type="evidence" value="ECO:0007669"/>
    <property type="project" value="UniProtKB-EC"/>
</dbReference>
<evidence type="ECO:0000313" key="19">
    <source>
        <dbReference type="EMBL" id="KAJ3433154.1"/>
    </source>
</evidence>
<dbReference type="NCBIfam" id="TIGR00653">
    <property type="entry name" value="GlnA"/>
    <property type="match status" value="1"/>
</dbReference>
<dbReference type="PROSITE" id="PS00180">
    <property type="entry name" value="GLNA_1"/>
    <property type="match status" value="1"/>
</dbReference>
<keyword evidence="10 16" id="KW-0067">ATP-binding</keyword>
<dbReference type="GO" id="GO:0016020">
    <property type="term" value="C:membrane"/>
    <property type="evidence" value="ECO:0007669"/>
    <property type="project" value="TreeGrafter"/>
</dbReference>
<dbReference type="GO" id="GO:0019740">
    <property type="term" value="P:nitrogen utilization"/>
    <property type="evidence" value="ECO:0007669"/>
    <property type="project" value="TreeGrafter"/>
</dbReference>
<dbReference type="InterPro" id="IPR008147">
    <property type="entry name" value="Gln_synt_N"/>
</dbReference>
<evidence type="ECO:0000259" key="18">
    <source>
        <dbReference type="PROSITE" id="PS51987"/>
    </source>
</evidence>
<dbReference type="SUPFAM" id="SSF55931">
    <property type="entry name" value="Glutamine synthetase/guanido kinase"/>
    <property type="match status" value="1"/>
</dbReference>
<gene>
    <name evidence="19" type="ORF">M0812_22106</name>
</gene>
<keyword evidence="11" id="KW-0460">Magnesium</keyword>
<sequence length="515" mass="58969">MISNLINNNKAFNLVNRSFVSSVKKNLINNNLISKNLKFIKPESNQIKKVFNQIKDNGIKQIDVRFMDFPGMWQHCSFPVLQIEEETFEKGFGFDGSSLRGWKGISESDMLLVPDPSSAIIDPFAKYPTLIMIADIVDPITKEYYDKDPRHIAKKAVNYLKSSGLGDTIYFGPELEFFIFSDVRYDQNSREGYYHIDSDEAIWNTGRKEKGGNKGYKIRHKQGYFPVPPTDTLQDIRTEMALTMESCGMSIEAHHHEVATAGQSELCIKYDNLVKMADKVLFYKYIVKNVAHRNGKTATFMPKPLFNDNGTGMHCHQSIWKDNKNLFAGNEYAGLSKEALWYIGGLLKHANSLVALTNPTTNSFKRLVPGFEAPIKLAYSARNRSASIRIPMYSEHENSKRIEFRTPDPTCNPYLAFSAMMLAGIDGIVNKIDPGEPLDKDIYHLSSKEQSKIKNLPSSLEESLHNLEKDHDYLLRGNVFTEEVIQTWINYKMDNEVRALQQRPHPYEFFLYYDV</sequence>
<evidence type="ECO:0000256" key="2">
    <source>
        <dbReference type="ARBA" id="ARBA00004496"/>
    </source>
</evidence>
<comment type="catalytic activity">
    <reaction evidence="16">
        <text>L-glutamate + NH4(+) + ATP = L-glutamine + ADP + phosphate + H(+)</text>
        <dbReference type="Rhea" id="RHEA:16169"/>
        <dbReference type="ChEBI" id="CHEBI:15378"/>
        <dbReference type="ChEBI" id="CHEBI:28938"/>
        <dbReference type="ChEBI" id="CHEBI:29985"/>
        <dbReference type="ChEBI" id="CHEBI:30616"/>
        <dbReference type="ChEBI" id="CHEBI:43474"/>
        <dbReference type="ChEBI" id="CHEBI:58359"/>
        <dbReference type="ChEBI" id="CHEBI:456216"/>
        <dbReference type="EC" id="6.3.1.2"/>
    </reaction>
</comment>
<evidence type="ECO:0000256" key="3">
    <source>
        <dbReference type="ARBA" id="ARBA00009897"/>
    </source>
</evidence>
<evidence type="ECO:0000256" key="7">
    <source>
        <dbReference type="ARBA" id="ARBA00022598"/>
    </source>
</evidence>
<dbReference type="PROSITE" id="PS51987">
    <property type="entry name" value="GS_CATALYTIC"/>
    <property type="match status" value="1"/>
</dbReference>